<dbReference type="Proteomes" id="UP000664800">
    <property type="component" value="Unassembled WGS sequence"/>
</dbReference>
<dbReference type="InterPro" id="IPR001123">
    <property type="entry name" value="LeuE-type"/>
</dbReference>
<feature type="transmembrane region" description="Helical" evidence="6">
    <location>
        <begin position="147"/>
        <end position="172"/>
    </location>
</feature>
<organism evidence="7 8">
    <name type="scientific">Thiomonas arsenitoxydans (strain DSM 22701 / CIP 110005 / 3As)</name>
    <dbReference type="NCBI Taxonomy" id="426114"/>
    <lineage>
        <taxon>Bacteria</taxon>
        <taxon>Pseudomonadati</taxon>
        <taxon>Pseudomonadota</taxon>
        <taxon>Betaproteobacteria</taxon>
        <taxon>Burkholderiales</taxon>
        <taxon>Thiomonas</taxon>
    </lineage>
</organism>
<evidence type="ECO:0000256" key="5">
    <source>
        <dbReference type="ARBA" id="ARBA00023136"/>
    </source>
</evidence>
<evidence type="ECO:0000256" key="4">
    <source>
        <dbReference type="ARBA" id="ARBA00022989"/>
    </source>
</evidence>
<dbReference type="PANTHER" id="PTHR30086:SF20">
    <property type="entry name" value="ARGININE EXPORTER PROTEIN ARGO-RELATED"/>
    <property type="match status" value="1"/>
</dbReference>
<feature type="transmembrane region" description="Helical" evidence="6">
    <location>
        <begin position="184"/>
        <end position="205"/>
    </location>
</feature>
<evidence type="ECO:0000256" key="3">
    <source>
        <dbReference type="ARBA" id="ARBA00022692"/>
    </source>
</evidence>
<evidence type="ECO:0000256" key="6">
    <source>
        <dbReference type="SAM" id="Phobius"/>
    </source>
</evidence>
<proteinExistence type="predicted"/>
<feature type="transmembrane region" description="Helical" evidence="6">
    <location>
        <begin position="41"/>
        <end position="69"/>
    </location>
</feature>
<evidence type="ECO:0000313" key="7">
    <source>
        <dbReference type="EMBL" id="MBN8742943.1"/>
    </source>
</evidence>
<dbReference type="PANTHER" id="PTHR30086">
    <property type="entry name" value="ARGININE EXPORTER PROTEIN ARGO"/>
    <property type="match status" value="1"/>
</dbReference>
<dbReference type="RefSeq" id="WP_276727085.1">
    <property type="nucleotide sequence ID" value="NZ_JAFKMR010000009.1"/>
</dbReference>
<dbReference type="PIRSF" id="PIRSF006324">
    <property type="entry name" value="LeuE"/>
    <property type="match status" value="1"/>
</dbReference>
<reference evidence="7" key="1">
    <citation type="submission" date="2021-02" db="EMBL/GenBank/DDBJ databases">
        <title>Thiocyanate and organic carbon inputs drive convergent selection for specific autotrophic Afipia and Thiobacillus strains within complex microbiomes.</title>
        <authorList>
            <person name="Huddy R.J."/>
            <person name="Sachdeva R."/>
            <person name="Kadzinga F."/>
            <person name="Kantor R.S."/>
            <person name="Harrison S.T.L."/>
            <person name="Banfield J.F."/>
        </authorList>
    </citation>
    <scope>NUCLEOTIDE SEQUENCE</scope>
    <source>
        <strain evidence="7">SCN18_13_7_16_R3_B_64_19</strain>
    </source>
</reference>
<feature type="transmembrane region" description="Helical" evidence="6">
    <location>
        <begin position="75"/>
        <end position="92"/>
    </location>
</feature>
<dbReference type="AlphaFoldDB" id="A0A8I1SUU6"/>
<dbReference type="GO" id="GO:0015171">
    <property type="term" value="F:amino acid transmembrane transporter activity"/>
    <property type="evidence" value="ECO:0007669"/>
    <property type="project" value="TreeGrafter"/>
</dbReference>
<dbReference type="Pfam" id="PF01810">
    <property type="entry name" value="LysE"/>
    <property type="match status" value="1"/>
</dbReference>
<name>A0A8I1SUU6_THIA3</name>
<sequence>MPDIHHFALFLLSGLLLNMTPGADMLFIVSRSAGQGVRAGAMAALGVGAGCLVHVTAAAVGLSALIAASDLAFNVVKWMGAAYLVWLGVGLLRARRQAPAVSAPMAAAPLRAVFWQGVLTNVLNPKIVLFFLAFLPQFVGTSTRGQGWAFLLLGVVFTVNGTLFNLGVAWVAARARHLGRMQRLALWVRRLTGVVFVGLGLRLALASRV</sequence>
<evidence type="ECO:0000256" key="2">
    <source>
        <dbReference type="ARBA" id="ARBA00022475"/>
    </source>
</evidence>
<feature type="transmembrane region" description="Helical" evidence="6">
    <location>
        <begin position="113"/>
        <end position="135"/>
    </location>
</feature>
<keyword evidence="2" id="KW-1003">Cell membrane</keyword>
<evidence type="ECO:0000256" key="1">
    <source>
        <dbReference type="ARBA" id="ARBA00004651"/>
    </source>
</evidence>
<comment type="subcellular location">
    <subcellularLocation>
        <location evidence="1">Cell membrane</location>
        <topology evidence="1">Multi-pass membrane protein</topology>
    </subcellularLocation>
</comment>
<feature type="transmembrane region" description="Helical" evidence="6">
    <location>
        <begin position="6"/>
        <end position="29"/>
    </location>
</feature>
<gene>
    <name evidence="7" type="ORF">J0I24_01400</name>
</gene>
<dbReference type="GO" id="GO:0005886">
    <property type="term" value="C:plasma membrane"/>
    <property type="evidence" value="ECO:0007669"/>
    <property type="project" value="UniProtKB-SubCell"/>
</dbReference>
<keyword evidence="4 6" id="KW-1133">Transmembrane helix</keyword>
<keyword evidence="5 6" id="KW-0472">Membrane</keyword>
<protein>
    <submittedName>
        <fullName evidence="7">LysE family translocator</fullName>
    </submittedName>
</protein>
<keyword evidence="3 6" id="KW-0812">Transmembrane</keyword>
<dbReference type="EMBL" id="JAFKMR010000009">
    <property type="protein sequence ID" value="MBN8742943.1"/>
    <property type="molecule type" value="Genomic_DNA"/>
</dbReference>
<comment type="caution">
    <text evidence="7">The sequence shown here is derived from an EMBL/GenBank/DDBJ whole genome shotgun (WGS) entry which is preliminary data.</text>
</comment>
<accession>A0A8I1SUU6</accession>
<evidence type="ECO:0000313" key="8">
    <source>
        <dbReference type="Proteomes" id="UP000664800"/>
    </source>
</evidence>